<evidence type="ECO:0000313" key="1">
    <source>
        <dbReference type="EMBL" id="KAD4585115.1"/>
    </source>
</evidence>
<dbReference type="GO" id="GO:0005886">
    <property type="term" value="C:plasma membrane"/>
    <property type="evidence" value="ECO:0007669"/>
    <property type="project" value="TreeGrafter"/>
</dbReference>
<protein>
    <submittedName>
        <fullName evidence="1">Uncharacterized protein</fullName>
    </submittedName>
</protein>
<sequence>MDLEGHDGHFARSSGQNGTKIELEVITVSKDSLVTPIKGFSFEYNRLMNGNWAHEANPNVILLSFRVIALCHIAIPEFNEERDSYSYVVESPYEGALLVAVREFGFEFCRRTQSSIFVRERDPSSQEFIERNGNPDRDFMAA</sequence>
<proteinExistence type="predicted"/>
<evidence type="ECO:0000313" key="2">
    <source>
        <dbReference type="Proteomes" id="UP000326396"/>
    </source>
</evidence>
<dbReference type="PANTHER" id="PTHR24092:SF150">
    <property type="entry name" value="PHOSPHOLIPID-TRANSPORTING ATPASE"/>
    <property type="match status" value="1"/>
</dbReference>
<comment type="caution">
    <text evidence="1">The sequence shown here is derived from an EMBL/GenBank/DDBJ whole genome shotgun (WGS) entry which is preliminary data.</text>
</comment>
<dbReference type="Gene3D" id="3.40.1110.10">
    <property type="entry name" value="Calcium-transporting ATPase, cytoplasmic domain N"/>
    <property type="match status" value="1"/>
</dbReference>
<dbReference type="PANTHER" id="PTHR24092">
    <property type="entry name" value="PROBABLE PHOSPHOLIPID-TRANSPORTING ATPASE"/>
    <property type="match status" value="1"/>
</dbReference>
<dbReference type="GO" id="GO:0000166">
    <property type="term" value="F:nucleotide binding"/>
    <property type="evidence" value="ECO:0007669"/>
    <property type="project" value="InterPro"/>
</dbReference>
<dbReference type="InterPro" id="IPR023299">
    <property type="entry name" value="ATPase_P-typ_cyto_dom_N"/>
</dbReference>
<accession>A0A5N6NDW9</accession>
<gene>
    <name evidence="1" type="ORF">E3N88_22716</name>
</gene>
<dbReference type="AlphaFoldDB" id="A0A5N6NDW9"/>
<name>A0A5N6NDW9_9ASTR</name>
<keyword evidence="2" id="KW-1185">Reference proteome</keyword>
<dbReference type="GO" id="GO:0045332">
    <property type="term" value="P:phospholipid translocation"/>
    <property type="evidence" value="ECO:0007669"/>
    <property type="project" value="TreeGrafter"/>
</dbReference>
<dbReference type="SUPFAM" id="SSF81660">
    <property type="entry name" value="Metal cation-transporting ATPase, ATP-binding domain N"/>
    <property type="match status" value="1"/>
</dbReference>
<dbReference type="GO" id="GO:0140326">
    <property type="term" value="F:ATPase-coupled intramembrane lipid transporter activity"/>
    <property type="evidence" value="ECO:0007669"/>
    <property type="project" value="TreeGrafter"/>
</dbReference>
<dbReference type="Proteomes" id="UP000326396">
    <property type="component" value="Linkage Group LG2"/>
</dbReference>
<organism evidence="1 2">
    <name type="scientific">Mikania micrantha</name>
    <name type="common">bitter vine</name>
    <dbReference type="NCBI Taxonomy" id="192012"/>
    <lineage>
        <taxon>Eukaryota</taxon>
        <taxon>Viridiplantae</taxon>
        <taxon>Streptophyta</taxon>
        <taxon>Embryophyta</taxon>
        <taxon>Tracheophyta</taxon>
        <taxon>Spermatophyta</taxon>
        <taxon>Magnoliopsida</taxon>
        <taxon>eudicotyledons</taxon>
        <taxon>Gunneridae</taxon>
        <taxon>Pentapetalae</taxon>
        <taxon>asterids</taxon>
        <taxon>campanulids</taxon>
        <taxon>Asterales</taxon>
        <taxon>Asteraceae</taxon>
        <taxon>Asteroideae</taxon>
        <taxon>Heliantheae alliance</taxon>
        <taxon>Eupatorieae</taxon>
        <taxon>Mikania</taxon>
    </lineage>
</organism>
<dbReference type="OrthoDB" id="1656307at2759"/>
<dbReference type="EMBL" id="SZYD01000012">
    <property type="protein sequence ID" value="KAD4585115.1"/>
    <property type="molecule type" value="Genomic_DNA"/>
</dbReference>
<reference evidence="1 2" key="1">
    <citation type="submission" date="2019-05" db="EMBL/GenBank/DDBJ databases">
        <title>Mikania micrantha, genome provides insights into the molecular mechanism of rapid growth.</title>
        <authorList>
            <person name="Liu B."/>
        </authorList>
    </citation>
    <scope>NUCLEOTIDE SEQUENCE [LARGE SCALE GENOMIC DNA]</scope>
    <source>
        <strain evidence="1">NLD-2019</strain>
        <tissue evidence="1">Leaf</tissue>
    </source>
</reference>